<dbReference type="PANTHER" id="PTHR13344">
    <property type="entry name" value="NADH-UBIQUINONE OXIDOREDUCTASE"/>
    <property type="match status" value="1"/>
</dbReference>
<evidence type="ECO:0000313" key="10">
    <source>
        <dbReference type="EMBL" id="ODV93514.1"/>
    </source>
</evidence>
<organism evidence="10 11">
    <name type="scientific">Pachysolen tannophilus NRRL Y-2460</name>
    <dbReference type="NCBI Taxonomy" id="669874"/>
    <lineage>
        <taxon>Eukaryota</taxon>
        <taxon>Fungi</taxon>
        <taxon>Dikarya</taxon>
        <taxon>Ascomycota</taxon>
        <taxon>Saccharomycotina</taxon>
        <taxon>Pichiomycetes</taxon>
        <taxon>Pachysolenaceae</taxon>
        <taxon>Pachysolen</taxon>
    </lineage>
</organism>
<evidence type="ECO:0000256" key="7">
    <source>
        <dbReference type="ARBA" id="ARBA00022982"/>
    </source>
</evidence>
<accession>A0A1E4TP30</accession>
<dbReference type="PANTHER" id="PTHR13344:SF0">
    <property type="entry name" value="NADH DEHYDROGENASE [UBIQUINONE] 1 ALPHA SUBCOMPLEX SUBUNIT 8"/>
    <property type="match status" value="1"/>
</dbReference>
<evidence type="ECO:0000256" key="3">
    <source>
        <dbReference type="ARBA" id="ARBA00010705"/>
    </source>
</evidence>
<keyword evidence="11" id="KW-1185">Reference proteome</keyword>
<comment type="similarity">
    <text evidence="3">Belongs to the complex I NDUFA8 subunit family.</text>
</comment>
<dbReference type="GO" id="GO:0005739">
    <property type="term" value="C:mitochondrion"/>
    <property type="evidence" value="ECO:0007669"/>
    <property type="project" value="UniProtKB-SubCell"/>
</dbReference>
<dbReference type="AlphaFoldDB" id="A0A1E4TP30"/>
<sequence length="185" mass="20879">MASTSHTNDSLNTSKQTDRLKETRYVFENDLLPQEIPEVDEIGATTAPLVSASFYIGARCQPYNDDYMLCNQEAKGTGQIDCLKEGRRVTRCAASVLKDLNKNCSEEFRLHWRCLGQNNLEFKGCRKAELLLNNCVFQKLNLTKTIPGIEEKDQIHLKETPVIKPLSLHQDSDKAYAKAKAEGKI</sequence>
<name>A0A1E4TP30_PACTA</name>
<dbReference type="EMBL" id="KV454018">
    <property type="protein sequence ID" value="ODV93514.1"/>
    <property type="molecule type" value="Genomic_DNA"/>
</dbReference>
<evidence type="ECO:0000256" key="9">
    <source>
        <dbReference type="ARBA" id="ARBA00023157"/>
    </source>
</evidence>
<keyword evidence="4" id="KW-0813">Transport</keyword>
<comment type="function">
    <text evidence="1">Accessory subunit of the mitochondrial membrane respiratory chain NADH dehydrogenase (Complex I), that is believed not to be involved in catalysis. Complex I functions in the transfer of electrons from NADH to the respiratory chain. The immediate electron acceptor for the enzyme is believed to be ubiquinone.</text>
</comment>
<dbReference type="Proteomes" id="UP000094236">
    <property type="component" value="Unassembled WGS sequence"/>
</dbReference>
<evidence type="ECO:0000256" key="1">
    <source>
        <dbReference type="ARBA" id="ARBA00003195"/>
    </source>
</evidence>
<evidence type="ECO:0000256" key="4">
    <source>
        <dbReference type="ARBA" id="ARBA00022448"/>
    </source>
</evidence>
<dbReference type="OrthoDB" id="276296at2759"/>
<dbReference type="GO" id="GO:0006120">
    <property type="term" value="P:mitochondrial electron transport, NADH to ubiquinone"/>
    <property type="evidence" value="ECO:0007669"/>
    <property type="project" value="InterPro"/>
</dbReference>
<keyword evidence="9" id="KW-1015">Disulfide bond</keyword>
<evidence type="ECO:0008006" key="12">
    <source>
        <dbReference type="Google" id="ProtNLM"/>
    </source>
</evidence>
<reference evidence="11" key="1">
    <citation type="submission" date="2016-05" db="EMBL/GenBank/DDBJ databases">
        <title>Comparative genomics of biotechnologically important yeasts.</title>
        <authorList>
            <consortium name="DOE Joint Genome Institute"/>
            <person name="Riley R."/>
            <person name="Haridas S."/>
            <person name="Wolfe K.H."/>
            <person name="Lopes M.R."/>
            <person name="Hittinger C.T."/>
            <person name="Goker M."/>
            <person name="Salamov A."/>
            <person name="Wisecaver J."/>
            <person name="Long T.M."/>
            <person name="Aerts A.L."/>
            <person name="Barry K."/>
            <person name="Choi C."/>
            <person name="Clum A."/>
            <person name="Coughlan A.Y."/>
            <person name="Deshpande S."/>
            <person name="Douglass A.P."/>
            <person name="Hanson S.J."/>
            <person name="Klenk H.-P."/>
            <person name="Labutti K."/>
            <person name="Lapidus A."/>
            <person name="Lindquist E."/>
            <person name="Lipzen A."/>
            <person name="Meier-Kolthoff J.P."/>
            <person name="Ohm R.A."/>
            <person name="Otillar R.P."/>
            <person name="Pangilinan J."/>
            <person name="Peng Y."/>
            <person name="Rokas A."/>
            <person name="Rosa C.A."/>
            <person name="Scheuner C."/>
            <person name="Sibirny A.A."/>
            <person name="Slot J.C."/>
            <person name="Stielow J.B."/>
            <person name="Sun H."/>
            <person name="Kurtzman C.P."/>
            <person name="Blackwell M."/>
            <person name="Grigoriev I.V."/>
            <person name="Jeffries T.W."/>
        </authorList>
    </citation>
    <scope>NUCLEOTIDE SEQUENCE [LARGE SCALE GENOMIC DNA]</scope>
    <source>
        <strain evidence="11">NRRL Y-2460</strain>
    </source>
</reference>
<keyword evidence="5" id="KW-0679">Respiratory chain</keyword>
<evidence type="ECO:0000256" key="2">
    <source>
        <dbReference type="ARBA" id="ARBA00004173"/>
    </source>
</evidence>
<dbReference type="STRING" id="669874.A0A1E4TP30"/>
<evidence type="ECO:0000256" key="6">
    <source>
        <dbReference type="ARBA" id="ARBA00022737"/>
    </source>
</evidence>
<dbReference type="InterPro" id="IPR016680">
    <property type="entry name" value="NDUFA8"/>
</dbReference>
<keyword evidence="7" id="KW-0249">Electron transport</keyword>
<evidence type="ECO:0000256" key="5">
    <source>
        <dbReference type="ARBA" id="ARBA00022660"/>
    </source>
</evidence>
<gene>
    <name evidence="10" type="ORF">PACTADRAFT_46327</name>
</gene>
<proteinExistence type="inferred from homology"/>
<comment type="subcellular location">
    <subcellularLocation>
        <location evidence="2">Mitochondrion</location>
    </subcellularLocation>
</comment>
<keyword evidence="6" id="KW-0677">Repeat</keyword>
<protein>
    <recommendedName>
        <fullName evidence="12">NADH-ubiquinone oxidoreductase</fullName>
    </recommendedName>
</protein>
<evidence type="ECO:0000313" key="11">
    <source>
        <dbReference type="Proteomes" id="UP000094236"/>
    </source>
</evidence>
<evidence type="ECO:0000256" key="8">
    <source>
        <dbReference type="ARBA" id="ARBA00023128"/>
    </source>
</evidence>
<keyword evidence="8" id="KW-0496">Mitochondrion</keyword>